<keyword evidence="5 12" id="KW-0812">Transmembrane</keyword>
<comment type="subcellular location">
    <subcellularLocation>
        <location evidence="1">Membrane</location>
        <topology evidence="1">Multi-pass membrane protein</topology>
    </subcellularLocation>
</comment>
<dbReference type="Proteomes" id="UP000814243">
    <property type="component" value="Unassembled WGS sequence"/>
</dbReference>
<evidence type="ECO:0000256" key="2">
    <source>
        <dbReference type="ARBA" id="ARBA00007193"/>
    </source>
</evidence>
<comment type="caution">
    <text evidence="13">The sequence shown here is derived from an EMBL/GenBank/DDBJ whole genome shotgun (WGS) entry which is preliminary data.</text>
</comment>
<dbReference type="GO" id="GO:0005272">
    <property type="term" value="F:sodium channel activity"/>
    <property type="evidence" value="ECO:0007669"/>
    <property type="project" value="UniProtKB-KW"/>
</dbReference>
<keyword evidence="8 12" id="KW-0406">Ion transport</keyword>
<evidence type="ECO:0000256" key="5">
    <source>
        <dbReference type="ARBA" id="ARBA00022692"/>
    </source>
</evidence>
<evidence type="ECO:0000256" key="4">
    <source>
        <dbReference type="ARBA" id="ARBA00022461"/>
    </source>
</evidence>
<sequence length="195" mass="22628">MIFKLCNCIPHFYKPLGRCRSVSVLLVEVDVPNYVNVSDHETICNLAELECVLEYKKEIMKLSIDNETMEKFDNTDDLPRSFRDCGCLGNCEEDVFKNDHEQFVPTVGLNRMRLSVSAFPKVRVRREIIFSFYDLFLRSGGVVNLCIGTSVISIMELILTAVRIPIYELMQIGKGIWRRYKKSKITRFSNKKKQI</sequence>
<keyword evidence="10 12" id="KW-0739">Sodium transport</keyword>
<comment type="similarity">
    <text evidence="2 12">Belongs to the amiloride-sensitive sodium channel (TC 1.A.6) family.</text>
</comment>
<organism evidence="13 14">
    <name type="scientific">Spodoptera exigua</name>
    <name type="common">Beet armyworm</name>
    <name type="synonym">Noctua fulgens</name>
    <dbReference type="NCBI Taxonomy" id="7107"/>
    <lineage>
        <taxon>Eukaryota</taxon>
        <taxon>Metazoa</taxon>
        <taxon>Ecdysozoa</taxon>
        <taxon>Arthropoda</taxon>
        <taxon>Hexapoda</taxon>
        <taxon>Insecta</taxon>
        <taxon>Pterygota</taxon>
        <taxon>Neoptera</taxon>
        <taxon>Endopterygota</taxon>
        <taxon>Lepidoptera</taxon>
        <taxon>Glossata</taxon>
        <taxon>Ditrysia</taxon>
        <taxon>Noctuoidea</taxon>
        <taxon>Noctuidae</taxon>
        <taxon>Amphipyrinae</taxon>
        <taxon>Spodoptera</taxon>
    </lineage>
</organism>
<evidence type="ECO:0000256" key="9">
    <source>
        <dbReference type="ARBA" id="ARBA00023136"/>
    </source>
</evidence>
<protein>
    <submittedName>
        <fullName evidence="13">Uncharacterized protein</fullName>
    </submittedName>
</protein>
<dbReference type="EMBL" id="JACEFF010000235">
    <property type="protein sequence ID" value="KAH9641435.1"/>
    <property type="molecule type" value="Genomic_DNA"/>
</dbReference>
<dbReference type="Pfam" id="PF00858">
    <property type="entry name" value="ASC"/>
    <property type="match status" value="1"/>
</dbReference>
<reference evidence="13" key="1">
    <citation type="journal article" date="2021" name="G3 (Bethesda)">
        <title>Genome and transcriptome analysis of the beet armyworm Spodoptera exigua reveals targets for pest control. .</title>
        <authorList>
            <person name="Simon S."/>
            <person name="Breeschoten T."/>
            <person name="Jansen H.J."/>
            <person name="Dirks R.P."/>
            <person name="Schranz M.E."/>
            <person name="Ros V.I.D."/>
        </authorList>
    </citation>
    <scope>NUCLEOTIDE SEQUENCE</scope>
    <source>
        <strain evidence="13">TB_SE_WUR_2020</strain>
    </source>
</reference>
<evidence type="ECO:0000256" key="11">
    <source>
        <dbReference type="ARBA" id="ARBA00023303"/>
    </source>
</evidence>
<accession>A0A922SKT0</accession>
<evidence type="ECO:0000313" key="14">
    <source>
        <dbReference type="Proteomes" id="UP000814243"/>
    </source>
</evidence>
<keyword evidence="7" id="KW-0915">Sodium</keyword>
<evidence type="ECO:0000256" key="6">
    <source>
        <dbReference type="ARBA" id="ARBA00022989"/>
    </source>
</evidence>
<keyword evidence="9" id="KW-0472">Membrane</keyword>
<evidence type="ECO:0000313" key="13">
    <source>
        <dbReference type="EMBL" id="KAH9641435.1"/>
    </source>
</evidence>
<proteinExistence type="inferred from homology"/>
<evidence type="ECO:0000256" key="1">
    <source>
        <dbReference type="ARBA" id="ARBA00004141"/>
    </source>
</evidence>
<evidence type="ECO:0000256" key="3">
    <source>
        <dbReference type="ARBA" id="ARBA00022448"/>
    </source>
</evidence>
<evidence type="ECO:0000256" key="8">
    <source>
        <dbReference type="ARBA" id="ARBA00023065"/>
    </source>
</evidence>
<dbReference type="GO" id="GO:0016020">
    <property type="term" value="C:membrane"/>
    <property type="evidence" value="ECO:0007669"/>
    <property type="project" value="UniProtKB-SubCell"/>
</dbReference>
<evidence type="ECO:0000256" key="12">
    <source>
        <dbReference type="RuleBase" id="RU000679"/>
    </source>
</evidence>
<keyword evidence="6" id="KW-1133">Transmembrane helix</keyword>
<keyword evidence="4 12" id="KW-0894">Sodium channel</keyword>
<dbReference type="InterPro" id="IPR001873">
    <property type="entry name" value="ENaC"/>
</dbReference>
<dbReference type="AlphaFoldDB" id="A0A922SKT0"/>
<name>A0A922SKT0_SPOEX</name>
<evidence type="ECO:0000256" key="7">
    <source>
        <dbReference type="ARBA" id="ARBA00023053"/>
    </source>
</evidence>
<keyword evidence="3 12" id="KW-0813">Transport</keyword>
<evidence type="ECO:0000256" key="10">
    <source>
        <dbReference type="ARBA" id="ARBA00023201"/>
    </source>
</evidence>
<gene>
    <name evidence="13" type="ORF">HF086_011464</name>
</gene>
<keyword evidence="11 12" id="KW-0407">Ion channel</keyword>